<dbReference type="InterPro" id="IPR036047">
    <property type="entry name" value="F-box-like_dom_sf"/>
</dbReference>
<dbReference type="Gene3D" id="1.20.1280.50">
    <property type="match status" value="1"/>
</dbReference>
<proteinExistence type="predicted"/>
<name>A0A670JLY9_PODMU</name>
<reference evidence="2" key="2">
    <citation type="submission" date="2025-08" db="UniProtKB">
        <authorList>
            <consortium name="Ensembl"/>
        </authorList>
    </citation>
    <scope>IDENTIFICATION</scope>
</reference>
<dbReference type="SUPFAM" id="SSF81383">
    <property type="entry name" value="F-box domain"/>
    <property type="match status" value="1"/>
</dbReference>
<feature type="domain" description="F-box" evidence="1">
    <location>
        <begin position="2"/>
        <end position="49"/>
    </location>
</feature>
<dbReference type="CDD" id="cd22168">
    <property type="entry name" value="F-box_FBXO6-like"/>
    <property type="match status" value="1"/>
</dbReference>
<dbReference type="AlphaFoldDB" id="A0A670JLY9"/>
<protein>
    <recommendedName>
        <fullName evidence="1">F-box domain-containing protein</fullName>
    </recommendedName>
</protein>
<dbReference type="PANTHER" id="PTHR12125:SF12">
    <property type="entry name" value="F-BOX ONLY PROTEIN 6"/>
    <property type="match status" value="1"/>
</dbReference>
<dbReference type="Pfam" id="PF12937">
    <property type="entry name" value="F-box-like"/>
    <property type="match status" value="1"/>
</dbReference>
<dbReference type="PANTHER" id="PTHR12125">
    <property type="entry name" value="F-BOX ONLY PROTEIN 6-LIKE PROTEIN"/>
    <property type="match status" value="1"/>
</dbReference>
<dbReference type="SMART" id="SM00256">
    <property type="entry name" value="FBOX"/>
    <property type="match status" value="1"/>
</dbReference>
<sequence length="193" mass="22011">MAANMENLPEHLLLDILTLVPASELICNCRLVCSHWRDLVDLPVLWKRKFQKRDHDSSPKPLSFYIFSRLKKNLIKNPDGQGTFPFIWERETLLDRDLNHKAFRNIKSYIALSPNIGSSSTVMSTLWLGDISSKTGLNRPARRQKKQQWQKHLAMTTIQVASSSDNLQGLVVALKTSYRPANIYISLYSGTLG</sequence>
<dbReference type="GO" id="GO:0005737">
    <property type="term" value="C:cytoplasm"/>
    <property type="evidence" value="ECO:0007669"/>
    <property type="project" value="TreeGrafter"/>
</dbReference>
<accession>A0A670JLY9</accession>
<dbReference type="GO" id="GO:0036503">
    <property type="term" value="P:ERAD pathway"/>
    <property type="evidence" value="ECO:0007669"/>
    <property type="project" value="TreeGrafter"/>
</dbReference>
<dbReference type="GO" id="GO:0031146">
    <property type="term" value="P:SCF-dependent proteasomal ubiquitin-dependent protein catabolic process"/>
    <property type="evidence" value="ECO:0007669"/>
    <property type="project" value="TreeGrafter"/>
</dbReference>
<dbReference type="Ensembl" id="ENSPMRT00000026455.1">
    <property type="protein sequence ID" value="ENSPMRP00000024935.1"/>
    <property type="gene ID" value="ENSPMRG00000016114.1"/>
</dbReference>
<dbReference type="InterPro" id="IPR001810">
    <property type="entry name" value="F-box_dom"/>
</dbReference>
<dbReference type="GO" id="GO:0019005">
    <property type="term" value="C:SCF ubiquitin ligase complex"/>
    <property type="evidence" value="ECO:0007669"/>
    <property type="project" value="TreeGrafter"/>
</dbReference>
<evidence type="ECO:0000313" key="3">
    <source>
        <dbReference type="Proteomes" id="UP000472272"/>
    </source>
</evidence>
<evidence type="ECO:0000259" key="1">
    <source>
        <dbReference type="PROSITE" id="PS50181"/>
    </source>
</evidence>
<reference evidence="2" key="3">
    <citation type="submission" date="2025-09" db="UniProtKB">
        <authorList>
            <consortium name="Ensembl"/>
        </authorList>
    </citation>
    <scope>IDENTIFICATION</scope>
</reference>
<dbReference type="GeneTree" id="ENSGT00990000208743"/>
<dbReference type="FunFam" id="1.20.1280.50:FF:000002">
    <property type="entry name" value="F-box only protein 44"/>
    <property type="match status" value="1"/>
</dbReference>
<evidence type="ECO:0000313" key="2">
    <source>
        <dbReference type="Ensembl" id="ENSPMRP00000024935.1"/>
    </source>
</evidence>
<keyword evidence="3" id="KW-1185">Reference proteome</keyword>
<dbReference type="GO" id="GO:0061630">
    <property type="term" value="F:ubiquitin protein ligase activity"/>
    <property type="evidence" value="ECO:0007669"/>
    <property type="project" value="TreeGrafter"/>
</dbReference>
<dbReference type="Proteomes" id="UP000472272">
    <property type="component" value="Chromosome 8"/>
</dbReference>
<dbReference type="InterPro" id="IPR039752">
    <property type="entry name" value="F-box_only"/>
</dbReference>
<dbReference type="GO" id="GO:0006516">
    <property type="term" value="P:glycoprotein catabolic process"/>
    <property type="evidence" value="ECO:0007669"/>
    <property type="project" value="TreeGrafter"/>
</dbReference>
<reference evidence="2 3" key="1">
    <citation type="journal article" date="2019" name="Proc. Natl. Acad. Sci. U.S.A.">
        <title>Regulatory changes in pterin and carotenoid genes underlie balanced color polymorphisms in the wall lizard.</title>
        <authorList>
            <person name="Andrade P."/>
            <person name="Pinho C."/>
            <person name="Perez I de Lanuza G."/>
            <person name="Afonso S."/>
            <person name="Brejcha J."/>
            <person name="Rubin C.J."/>
            <person name="Wallerman O."/>
            <person name="Pereira P."/>
            <person name="Sabatino S.J."/>
            <person name="Bellati A."/>
            <person name="Pellitteri-Rosa D."/>
            <person name="Bosakova Z."/>
            <person name="Bunikis I."/>
            <person name="Carretero M.A."/>
            <person name="Feiner N."/>
            <person name="Marsik P."/>
            <person name="Pauperio F."/>
            <person name="Salvi D."/>
            <person name="Soler L."/>
            <person name="While G.M."/>
            <person name="Uller T."/>
            <person name="Font E."/>
            <person name="Andersson L."/>
            <person name="Carneiro M."/>
        </authorList>
    </citation>
    <scope>NUCLEOTIDE SEQUENCE</scope>
</reference>
<organism evidence="2 3">
    <name type="scientific">Podarcis muralis</name>
    <name type="common">Wall lizard</name>
    <name type="synonym">Lacerta muralis</name>
    <dbReference type="NCBI Taxonomy" id="64176"/>
    <lineage>
        <taxon>Eukaryota</taxon>
        <taxon>Metazoa</taxon>
        <taxon>Chordata</taxon>
        <taxon>Craniata</taxon>
        <taxon>Vertebrata</taxon>
        <taxon>Euteleostomi</taxon>
        <taxon>Lepidosauria</taxon>
        <taxon>Squamata</taxon>
        <taxon>Bifurcata</taxon>
        <taxon>Unidentata</taxon>
        <taxon>Episquamata</taxon>
        <taxon>Laterata</taxon>
        <taxon>Lacertibaenia</taxon>
        <taxon>Lacertidae</taxon>
        <taxon>Podarcis</taxon>
    </lineage>
</organism>
<dbReference type="PROSITE" id="PS50181">
    <property type="entry name" value="FBOX"/>
    <property type="match status" value="1"/>
</dbReference>